<dbReference type="GO" id="GO:0000160">
    <property type="term" value="P:phosphorelay signal transduction system"/>
    <property type="evidence" value="ECO:0007669"/>
    <property type="project" value="UniProtKB-KW"/>
</dbReference>
<dbReference type="Gene3D" id="3.30.565.10">
    <property type="entry name" value="Histidine kinase-like ATPase, C-terminal domain"/>
    <property type="match status" value="1"/>
</dbReference>
<dbReference type="SUPFAM" id="SSF55874">
    <property type="entry name" value="ATPase domain of HSP90 chaperone/DNA topoisomerase II/histidine kinase"/>
    <property type="match status" value="1"/>
</dbReference>
<gene>
    <name evidence="6" type="ORF">S01H1_24011</name>
</gene>
<dbReference type="Gene3D" id="1.10.287.130">
    <property type="match status" value="1"/>
</dbReference>
<dbReference type="PANTHER" id="PTHR43711:SF26">
    <property type="entry name" value="SENSOR HISTIDINE KINASE RCSC"/>
    <property type="match status" value="1"/>
</dbReference>
<dbReference type="AlphaFoldDB" id="X0TRT9"/>
<keyword evidence="3" id="KW-0808">Transferase</keyword>
<comment type="catalytic activity">
    <reaction evidence="1">
        <text>ATP + protein L-histidine = ADP + protein N-phospho-L-histidine.</text>
        <dbReference type="EC" id="2.7.13.3"/>
    </reaction>
</comment>
<protein>
    <recommendedName>
        <fullName evidence="2">histidine kinase</fullName>
        <ecNumber evidence="2">2.7.13.3</ecNumber>
    </recommendedName>
</protein>
<dbReference type="InterPro" id="IPR036890">
    <property type="entry name" value="HATPase_C_sf"/>
</dbReference>
<proteinExistence type="predicted"/>
<comment type="caution">
    <text evidence="6">The sequence shown here is derived from an EMBL/GenBank/DDBJ whole genome shotgun (WGS) entry which is preliminary data.</text>
</comment>
<feature type="non-terminal residue" evidence="6">
    <location>
        <position position="1"/>
    </location>
</feature>
<dbReference type="EMBL" id="BARS01014090">
    <property type="protein sequence ID" value="GAF89911.1"/>
    <property type="molecule type" value="Genomic_DNA"/>
</dbReference>
<reference evidence="6" key="1">
    <citation type="journal article" date="2014" name="Front. Microbiol.">
        <title>High frequency of phylogenetically diverse reductive dehalogenase-homologous genes in deep subseafloor sedimentary metagenomes.</title>
        <authorList>
            <person name="Kawai M."/>
            <person name="Futagami T."/>
            <person name="Toyoda A."/>
            <person name="Takaki Y."/>
            <person name="Nishi S."/>
            <person name="Hori S."/>
            <person name="Arai W."/>
            <person name="Tsubouchi T."/>
            <person name="Morono Y."/>
            <person name="Uchiyama I."/>
            <person name="Ito T."/>
            <person name="Fujiyama A."/>
            <person name="Inagaki F."/>
            <person name="Takami H."/>
        </authorList>
    </citation>
    <scope>NUCLEOTIDE SEQUENCE</scope>
    <source>
        <strain evidence="6">Expedition CK06-06</strain>
    </source>
</reference>
<evidence type="ECO:0000256" key="2">
    <source>
        <dbReference type="ARBA" id="ARBA00012438"/>
    </source>
</evidence>
<evidence type="ECO:0000256" key="1">
    <source>
        <dbReference type="ARBA" id="ARBA00000085"/>
    </source>
</evidence>
<organism evidence="6">
    <name type="scientific">marine sediment metagenome</name>
    <dbReference type="NCBI Taxonomy" id="412755"/>
    <lineage>
        <taxon>unclassified sequences</taxon>
        <taxon>metagenomes</taxon>
        <taxon>ecological metagenomes</taxon>
    </lineage>
</organism>
<evidence type="ECO:0000313" key="6">
    <source>
        <dbReference type="EMBL" id="GAF89911.1"/>
    </source>
</evidence>
<evidence type="ECO:0000256" key="3">
    <source>
        <dbReference type="ARBA" id="ARBA00022679"/>
    </source>
</evidence>
<dbReference type="GO" id="GO:0004673">
    <property type="term" value="F:protein histidine kinase activity"/>
    <property type="evidence" value="ECO:0007669"/>
    <property type="project" value="UniProtKB-EC"/>
</dbReference>
<sequence>GLDELVSDLSKINSAGKHLLGLINDVLDLSKIESGRMDVYLETFEVRPMLEEAVATVIPLVERNENELVTEFAGDLGTIRADLTKVRQSLFNLLSNAG</sequence>
<keyword evidence="5" id="KW-0902">Two-component regulatory system</keyword>
<feature type="non-terminal residue" evidence="6">
    <location>
        <position position="98"/>
    </location>
</feature>
<accession>X0TRT9</accession>
<dbReference type="EC" id="2.7.13.3" evidence="2"/>
<keyword evidence="4" id="KW-0418">Kinase</keyword>
<dbReference type="InterPro" id="IPR050736">
    <property type="entry name" value="Sensor_HK_Regulatory"/>
</dbReference>
<dbReference type="PANTHER" id="PTHR43711">
    <property type="entry name" value="TWO-COMPONENT HISTIDINE KINASE"/>
    <property type="match status" value="1"/>
</dbReference>
<evidence type="ECO:0000256" key="5">
    <source>
        <dbReference type="ARBA" id="ARBA00023012"/>
    </source>
</evidence>
<name>X0TRT9_9ZZZZ</name>
<evidence type="ECO:0000256" key="4">
    <source>
        <dbReference type="ARBA" id="ARBA00022777"/>
    </source>
</evidence>